<sequence length="89" mass="9449">MGAGAMVDILVQHPKVDVNCRCMSDGATPLTIAAEKGHVAILLTLLKSERVTIDVHDTRGLPVLSVAASHGQVEAIEALLRHPKVDAYL</sequence>
<accession>A0A5N5X3A1</accession>
<keyword evidence="1" id="KW-0677">Repeat</keyword>
<evidence type="ECO:0000313" key="5">
    <source>
        <dbReference type="Proteomes" id="UP000326565"/>
    </source>
</evidence>
<dbReference type="SMART" id="SM00248">
    <property type="entry name" value="ANK"/>
    <property type="match status" value="2"/>
</dbReference>
<dbReference type="Proteomes" id="UP000326565">
    <property type="component" value="Unassembled WGS sequence"/>
</dbReference>
<feature type="repeat" description="ANK" evidence="3">
    <location>
        <begin position="25"/>
        <end position="58"/>
    </location>
</feature>
<dbReference type="Gene3D" id="1.25.40.20">
    <property type="entry name" value="Ankyrin repeat-containing domain"/>
    <property type="match status" value="1"/>
</dbReference>
<evidence type="ECO:0000256" key="3">
    <source>
        <dbReference type="PROSITE-ProRule" id="PRU00023"/>
    </source>
</evidence>
<proteinExistence type="predicted"/>
<evidence type="ECO:0000313" key="4">
    <source>
        <dbReference type="EMBL" id="KAB8075099.1"/>
    </source>
</evidence>
<dbReference type="InterPro" id="IPR002110">
    <property type="entry name" value="Ankyrin_rpt"/>
</dbReference>
<evidence type="ECO:0000256" key="2">
    <source>
        <dbReference type="ARBA" id="ARBA00023043"/>
    </source>
</evidence>
<dbReference type="PROSITE" id="PS50088">
    <property type="entry name" value="ANK_REPEAT"/>
    <property type="match status" value="1"/>
</dbReference>
<dbReference type="InterPro" id="IPR036770">
    <property type="entry name" value="Ankyrin_rpt-contain_sf"/>
</dbReference>
<name>A0A5N5X3A1_9EURO</name>
<keyword evidence="5" id="KW-1185">Reference proteome</keyword>
<gene>
    <name evidence="4" type="ORF">BDV29DRAFT_172480</name>
</gene>
<protein>
    <submittedName>
        <fullName evidence="4">Uncharacterized protein</fullName>
    </submittedName>
</protein>
<reference evidence="4 5" key="1">
    <citation type="submission" date="2019-04" db="EMBL/GenBank/DDBJ databases">
        <title>Friends and foes A comparative genomics study of 23 Aspergillus species from section Flavi.</title>
        <authorList>
            <consortium name="DOE Joint Genome Institute"/>
            <person name="Kjaerbolling I."/>
            <person name="Vesth T."/>
            <person name="Frisvad J.C."/>
            <person name="Nybo J.L."/>
            <person name="Theobald S."/>
            <person name="Kildgaard S."/>
            <person name="Isbrandt T."/>
            <person name="Kuo A."/>
            <person name="Sato A."/>
            <person name="Lyhne E.K."/>
            <person name="Kogle M.E."/>
            <person name="Wiebenga A."/>
            <person name="Kun R.S."/>
            <person name="Lubbers R.J."/>
            <person name="Makela M.R."/>
            <person name="Barry K."/>
            <person name="Chovatia M."/>
            <person name="Clum A."/>
            <person name="Daum C."/>
            <person name="Haridas S."/>
            <person name="He G."/>
            <person name="LaButti K."/>
            <person name="Lipzen A."/>
            <person name="Mondo S."/>
            <person name="Riley R."/>
            <person name="Salamov A."/>
            <person name="Simmons B.A."/>
            <person name="Magnuson J.K."/>
            <person name="Henrissat B."/>
            <person name="Mortensen U.H."/>
            <person name="Larsen T.O."/>
            <person name="Devries R.P."/>
            <person name="Grigoriev I.V."/>
            <person name="Machida M."/>
            <person name="Baker S.E."/>
            <person name="Andersen M.R."/>
        </authorList>
    </citation>
    <scope>NUCLEOTIDE SEQUENCE [LARGE SCALE GENOMIC DNA]</scope>
    <source>
        <strain evidence="4 5">CBS 151.66</strain>
    </source>
</reference>
<organism evidence="4 5">
    <name type="scientific">Aspergillus leporis</name>
    <dbReference type="NCBI Taxonomy" id="41062"/>
    <lineage>
        <taxon>Eukaryota</taxon>
        <taxon>Fungi</taxon>
        <taxon>Dikarya</taxon>
        <taxon>Ascomycota</taxon>
        <taxon>Pezizomycotina</taxon>
        <taxon>Eurotiomycetes</taxon>
        <taxon>Eurotiomycetidae</taxon>
        <taxon>Eurotiales</taxon>
        <taxon>Aspergillaceae</taxon>
        <taxon>Aspergillus</taxon>
        <taxon>Aspergillus subgen. Circumdati</taxon>
    </lineage>
</organism>
<dbReference type="AlphaFoldDB" id="A0A5N5X3A1"/>
<dbReference type="Pfam" id="PF12796">
    <property type="entry name" value="Ank_2"/>
    <property type="match status" value="1"/>
</dbReference>
<evidence type="ECO:0000256" key="1">
    <source>
        <dbReference type="ARBA" id="ARBA00022737"/>
    </source>
</evidence>
<dbReference type="PANTHER" id="PTHR24198">
    <property type="entry name" value="ANKYRIN REPEAT AND PROTEIN KINASE DOMAIN-CONTAINING PROTEIN"/>
    <property type="match status" value="1"/>
</dbReference>
<dbReference type="OrthoDB" id="366390at2759"/>
<keyword evidence="2 3" id="KW-0040">ANK repeat</keyword>
<dbReference type="SUPFAM" id="SSF48403">
    <property type="entry name" value="Ankyrin repeat"/>
    <property type="match status" value="1"/>
</dbReference>
<dbReference type="EMBL" id="ML732199">
    <property type="protein sequence ID" value="KAB8075099.1"/>
    <property type="molecule type" value="Genomic_DNA"/>
</dbReference>
<dbReference type="PANTHER" id="PTHR24198:SF165">
    <property type="entry name" value="ANKYRIN REPEAT-CONTAINING PROTEIN-RELATED"/>
    <property type="match status" value="1"/>
</dbReference>